<dbReference type="HOGENOM" id="CLU_1541621_0_0_1"/>
<evidence type="ECO:0000313" key="2">
    <source>
        <dbReference type="EMBL" id="EKC21852.1"/>
    </source>
</evidence>
<organism evidence="2">
    <name type="scientific">Magallana gigas</name>
    <name type="common">Pacific oyster</name>
    <name type="synonym">Crassostrea gigas</name>
    <dbReference type="NCBI Taxonomy" id="29159"/>
    <lineage>
        <taxon>Eukaryota</taxon>
        <taxon>Metazoa</taxon>
        <taxon>Spiralia</taxon>
        <taxon>Lophotrochozoa</taxon>
        <taxon>Mollusca</taxon>
        <taxon>Bivalvia</taxon>
        <taxon>Autobranchia</taxon>
        <taxon>Pteriomorphia</taxon>
        <taxon>Ostreida</taxon>
        <taxon>Ostreoidea</taxon>
        <taxon>Ostreidae</taxon>
        <taxon>Magallana</taxon>
    </lineage>
</organism>
<gene>
    <name evidence="2" type="ORF">CGI_10003204</name>
</gene>
<proteinExistence type="predicted"/>
<reference evidence="2" key="1">
    <citation type="journal article" date="2012" name="Nature">
        <title>The oyster genome reveals stress adaptation and complexity of shell formation.</title>
        <authorList>
            <person name="Zhang G."/>
            <person name="Fang X."/>
            <person name="Guo X."/>
            <person name="Li L."/>
            <person name="Luo R."/>
            <person name="Xu F."/>
            <person name="Yang P."/>
            <person name="Zhang L."/>
            <person name="Wang X."/>
            <person name="Qi H."/>
            <person name="Xiong Z."/>
            <person name="Que H."/>
            <person name="Xie Y."/>
            <person name="Holland P.W."/>
            <person name="Paps J."/>
            <person name="Zhu Y."/>
            <person name="Wu F."/>
            <person name="Chen Y."/>
            <person name="Wang J."/>
            <person name="Peng C."/>
            <person name="Meng J."/>
            <person name="Yang L."/>
            <person name="Liu J."/>
            <person name="Wen B."/>
            <person name="Zhang N."/>
            <person name="Huang Z."/>
            <person name="Zhu Q."/>
            <person name="Feng Y."/>
            <person name="Mount A."/>
            <person name="Hedgecock D."/>
            <person name="Xu Z."/>
            <person name="Liu Y."/>
            <person name="Domazet-Loso T."/>
            <person name="Du Y."/>
            <person name="Sun X."/>
            <person name="Zhang S."/>
            <person name="Liu B."/>
            <person name="Cheng P."/>
            <person name="Jiang X."/>
            <person name="Li J."/>
            <person name="Fan D."/>
            <person name="Wang W."/>
            <person name="Fu W."/>
            <person name="Wang T."/>
            <person name="Wang B."/>
            <person name="Zhang J."/>
            <person name="Peng Z."/>
            <person name="Li Y."/>
            <person name="Li N."/>
            <person name="Wang J."/>
            <person name="Chen M."/>
            <person name="He Y."/>
            <person name="Tan F."/>
            <person name="Song X."/>
            <person name="Zheng Q."/>
            <person name="Huang R."/>
            <person name="Yang H."/>
            <person name="Du X."/>
            <person name="Chen L."/>
            <person name="Yang M."/>
            <person name="Gaffney P.M."/>
            <person name="Wang S."/>
            <person name="Luo L."/>
            <person name="She Z."/>
            <person name="Ming Y."/>
            <person name="Huang W."/>
            <person name="Zhang S."/>
            <person name="Huang B."/>
            <person name="Zhang Y."/>
            <person name="Qu T."/>
            <person name="Ni P."/>
            <person name="Miao G."/>
            <person name="Wang J."/>
            <person name="Wang Q."/>
            <person name="Steinberg C.E."/>
            <person name="Wang H."/>
            <person name="Li N."/>
            <person name="Qian L."/>
            <person name="Zhang G."/>
            <person name="Li Y."/>
            <person name="Yang H."/>
            <person name="Liu X."/>
            <person name="Wang J."/>
            <person name="Yin Y."/>
            <person name="Wang J."/>
        </authorList>
    </citation>
    <scope>NUCLEOTIDE SEQUENCE [LARGE SCALE GENOMIC DNA]</scope>
    <source>
        <strain evidence="2">05x7-T-G4-1.051#20</strain>
    </source>
</reference>
<protein>
    <submittedName>
        <fullName evidence="2">Uncharacterized protein</fullName>
    </submittedName>
</protein>
<dbReference type="InParanoid" id="K1PDA5"/>
<dbReference type="AlphaFoldDB" id="K1PDA5"/>
<feature type="region of interest" description="Disordered" evidence="1">
    <location>
        <begin position="1"/>
        <end position="21"/>
    </location>
</feature>
<dbReference type="EMBL" id="JH816349">
    <property type="protein sequence ID" value="EKC21852.1"/>
    <property type="molecule type" value="Genomic_DNA"/>
</dbReference>
<sequence>MEKKNNQTQIERKNRGRTPGQVQRDLLTFHVQQCIQKNKERMDEVLQELMMLHYQQKIKTSKKLMTRVFAELMTFHAQQRTTQIKEKMREVCAELMTIHAQRETQTQKIMKRMQLVFAELLQTNSERKKLKLLDEEAYEEFVPRKLFLFNIISFKQTDDDHLLQVKSYKLHDVK</sequence>
<evidence type="ECO:0000256" key="1">
    <source>
        <dbReference type="SAM" id="MobiDB-lite"/>
    </source>
</evidence>
<accession>K1PDA5</accession>
<feature type="compositionally biased region" description="Basic and acidic residues" evidence="1">
    <location>
        <begin position="1"/>
        <end position="13"/>
    </location>
</feature>
<name>K1PDA5_MAGGI</name>